<dbReference type="Proteomes" id="UP001370490">
    <property type="component" value="Unassembled WGS sequence"/>
</dbReference>
<reference evidence="8 9" key="1">
    <citation type="submission" date="2023-12" db="EMBL/GenBank/DDBJ databases">
        <title>A high-quality genome assembly for Dillenia turbinata (Dilleniales).</title>
        <authorList>
            <person name="Chanderbali A."/>
        </authorList>
    </citation>
    <scope>NUCLEOTIDE SEQUENCE [LARGE SCALE GENOMIC DNA]</scope>
    <source>
        <strain evidence="8">LSX21</strain>
        <tissue evidence="8">Leaf</tissue>
    </source>
</reference>
<dbReference type="GO" id="GO:0005789">
    <property type="term" value="C:endoplasmic reticulum membrane"/>
    <property type="evidence" value="ECO:0007669"/>
    <property type="project" value="UniProtKB-SubCell"/>
</dbReference>
<comment type="subcellular location">
    <subcellularLocation>
        <location evidence="1 6">Endoplasmic reticulum membrane</location>
        <topology evidence="1 6">Multi-pass membrane protein</topology>
    </subcellularLocation>
</comment>
<keyword evidence="4 6" id="KW-1133">Transmembrane helix</keyword>
<feature type="transmembrane region" description="Helical" evidence="6">
    <location>
        <begin position="134"/>
        <end position="165"/>
    </location>
</feature>
<name>A0AAN8Z7J6_9MAGN</name>
<dbReference type="EMBL" id="JBAMMX010000016">
    <property type="protein sequence ID" value="KAK6925335.1"/>
    <property type="molecule type" value="Genomic_DNA"/>
</dbReference>
<dbReference type="InterPro" id="IPR003388">
    <property type="entry name" value="Reticulon"/>
</dbReference>
<feature type="domain" description="Reticulon" evidence="7">
    <location>
        <begin position="30"/>
        <end position="216"/>
    </location>
</feature>
<keyword evidence="2 6" id="KW-0812">Transmembrane</keyword>
<dbReference type="PROSITE" id="PS50845">
    <property type="entry name" value="RETICULON"/>
    <property type="match status" value="1"/>
</dbReference>
<evidence type="ECO:0000259" key="7">
    <source>
        <dbReference type="PROSITE" id="PS50845"/>
    </source>
</evidence>
<dbReference type="PANTHER" id="PTHR10994:SF85">
    <property type="entry name" value="RETICULON-LIKE PROTEIN B9"/>
    <property type="match status" value="1"/>
</dbReference>
<organism evidence="8 9">
    <name type="scientific">Dillenia turbinata</name>
    <dbReference type="NCBI Taxonomy" id="194707"/>
    <lineage>
        <taxon>Eukaryota</taxon>
        <taxon>Viridiplantae</taxon>
        <taxon>Streptophyta</taxon>
        <taxon>Embryophyta</taxon>
        <taxon>Tracheophyta</taxon>
        <taxon>Spermatophyta</taxon>
        <taxon>Magnoliopsida</taxon>
        <taxon>eudicotyledons</taxon>
        <taxon>Gunneridae</taxon>
        <taxon>Pentapetalae</taxon>
        <taxon>Dilleniales</taxon>
        <taxon>Dilleniaceae</taxon>
        <taxon>Dillenia</taxon>
    </lineage>
</organism>
<evidence type="ECO:0000256" key="5">
    <source>
        <dbReference type="ARBA" id="ARBA00023136"/>
    </source>
</evidence>
<dbReference type="InterPro" id="IPR045064">
    <property type="entry name" value="Reticulon-like"/>
</dbReference>
<keyword evidence="9" id="KW-1185">Reference proteome</keyword>
<proteinExistence type="predicted"/>
<evidence type="ECO:0000313" key="9">
    <source>
        <dbReference type="Proteomes" id="UP001370490"/>
    </source>
</evidence>
<dbReference type="PANTHER" id="PTHR10994">
    <property type="entry name" value="RETICULON"/>
    <property type="match status" value="1"/>
</dbReference>
<dbReference type="Pfam" id="PF02453">
    <property type="entry name" value="Reticulon"/>
    <property type="match status" value="1"/>
</dbReference>
<keyword evidence="3 6" id="KW-0256">Endoplasmic reticulum</keyword>
<dbReference type="AlphaFoldDB" id="A0AAN8Z7J6"/>
<evidence type="ECO:0000256" key="2">
    <source>
        <dbReference type="ARBA" id="ARBA00022692"/>
    </source>
</evidence>
<feature type="transmembrane region" description="Helical" evidence="6">
    <location>
        <begin position="40"/>
        <end position="56"/>
    </location>
</feature>
<evidence type="ECO:0000256" key="3">
    <source>
        <dbReference type="ARBA" id="ARBA00022824"/>
    </source>
</evidence>
<sequence length="216" mass="24887">MSDSDDDKTPPAKLFGRQRPIHSVLGGGKVADVLLWRDRNVSAALLGGIAVVWFLFEVVEYNFVTLLCHISITAMLVIYIWCTCADLFNWSTPKIPQVFLQDNAVRDVSLLCHKRFNQFLEMILHIACGKDLRLFLLAIAVLWFMSVIGNFVSSMNLLFFGLLCLETLPFLYERYEEDVDYIASRVAQNMKRLFRKFDSQFLNKIPRGPVKEDKIR</sequence>
<evidence type="ECO:0000256" key="4">
    <source>
        <dbReference type="ARBA" id="ARBA00022989"/>
    </source>
</evidence>
<protein>
    <recommendedName>
        <fullName evidence="6">Reticulon-like protein</fullName>
    </recommendedName>
</protein>
<evidence type="ECO:0000256" key="6">
    <source>
        <dbReference type="RuleBase" id="RU363132"/>
    </source>
</evidence>
<evidence type="ECO:0000256" key="1">
    <source>
        <dbReference type="ARBA" id="ARBA00004477"/>
    </source>
</evidence>
<keyword evidence="5 6" id="KW-0472">Membrane</keyword>
<dbReference type="GO" id="GO:0009617">
    <property type="term" value="P:response to bacterium"/>
    <property type="evidence" value="ECO:0007669"/>
    <property type="project" value="InterPro"/>
</dbReference>
<comment type="caution">
    <text evidence="8">The sequence shown here is derived from an EMBL/GenBank/DDBJ whole genome shotgun (WGS) entry which is preliminary data.</text>
</comment>
<accession>A0AAN8Z7J6</accession>
<evidence type="ECO:0000313" key="8">
    <source>
        <dbReference type="EMBL" id="KAK6925335.1"/>
    </source>
</evidence>
<gene>
    <name evidence="8" type="ORF">RJ641_009661</name>
</gene>
<feature type="transmembrane region" description="Helical" evidence="6">
    <location>
        <begin position="63"/>
        <end position="81"/>
    </location>
</feature>